<comment type="caution">
    <text evidence="1">The sequence shown here is derived from an EMBL/GenBank/DDBJ whole genome shotgun (WGS) entry which is preliminary data.</text>
</comment>
<evidence type="ECO:0000313" key="1">
    <source>
        <dbReference type="EMBL" id="OGZ45954.1"/>
    </source>
</evidence>
<protein>
    <recommendedName>
        <fullName evidence="3">TGS domain-containing protein</fullName>
    </recommendedName>
</protein>
<evidence type="ECO:0000313" key="2">
    <source>
        <dbReference type="Proteomes" id="UP000176576"/>
    </source>
</evidence>
<gene>
    <name evidence="1" type="ORF">A3J54_03045</name>
</gene>
<dbReference type="Proteomes" id="UP000176576">
    <property type="component" value="Unassembled WGS sequence"/>
</dbReference>
<proteinExistence type="predicted"/>
<accession>A0A1G2G6S7</accession>
<reference evidence="1 2" key="1">
    <citation type="journal article" date="2016" name="Nat. Commun.">
        <title>Thousands of microbial genomes shed light on interconnected biogeochemical processes in an aquifer system.</title>
        <authorList>
            <person name="Anantharaman K."/>
            <person name="Brown C.T."/>
            <person name="Hug L.A."/>
            <person name="Sharon I."/>
            <person name="Castelle C.J."/>
            <person name="Probst A.J."/>
            <person name="Thomas B.C."/>
            <person name="Singh A."/>
            <person name="Wilkins M.J."/>
            <person name="Karaoz U."/>
            <person name="Brodie E.L."/>
            <person name="Williams K.H."/>
            <person name="Hubbard S.S."/>
            <person name="Banfield J.F."/>
        </authorList>
    </citation>
    <scope>NUCLEOTIDE SEQUENCE [LARGE SCALE GENOMIC DNA]</scope>
</reference>
<dbReference type="AlphaFoldDB" id="A0A1G2G6S7"/>
<dbReference type="STRING" id="1802117.A3J54_03045"/>
<organism evidence="1 2">
    <name type="scientific">Candidatus Ryanbacteria bacterium RIFCSPHIGHO2_02_FULL_45_13b</name>
    <dbReference type="NCBI Taxonomy" id="1802117"/>
    <lineage>
        <taxon>Bacteria</taxon>
        <taxon>Candidatus Ryaniibacteriota</taxon>
    </lineage>
</organism>
<sequence length="80" mass="8686">MAEEMQGVVSEQSPVVTVRSNGAKREVSWTDGMTVQQAITASGIRTKWTSKYYLDGQRVRGYQQVAVGGVITISPPIKNG</sequence>
<dbReference type="EMBL" id="MHNN01000018">
    <property type="protein sequence ID" value="OGZ45954.1"/>
    <property type="molecule type" value="Genomic_DNA"/>
</dbReference>
<evidence type="ECO:0008006" key="3">
    <source>
        <dbReference type="Google" id="ProtNLM"/>
    </source>
</evidence>
<name>A0A1G2G6S7_9BACT</name>